<evidence type="ECO:0000256" key="1">
    <source>
        <dbReference type="SAM" id="MobiDB-lite"/>
    </source>
</evidence>
<dbReference type="EMBL" id="AP025523">
    <property type="protein sequence ID" value="BDE06288.1"/>
    <property type="molecule type" value="Genomic_DNA"/>
</dbReference>
<evidence type="ECO:0000313" key="4">
    <source>
        <dbReference type="Proteomes" id="UP001317532"/>
    </source>
</evidence>
<reference evidence="3 4" key="1">
    <citation type="journal article" date="2022" name="ISME Commun">
        <title>Vulcanimicrobium alpinus gen. nov. sp. nov., the first cultivated representative of the candidate phylum 'Eremiobacterota', is a metabolically versatile aerobic anoxygenic phototroph.</title>
        <authorList>
            <person name="Yabe S."/>
            <person name="Muto K."/>
            <person name="Abe K."/>
            <person name="Yokota A."/>
            <person name="Staudigel H."/>
            <person name="Tebo B.M."/>
        </authorList>
    </citation>
    <scope>NUCLEOTIDE SEQUENCE [LARGE SCALE GENOMIC DNA]</scope>
    <source>
        <strain evidence="3 4">WC8-2</strain>
    </source>
</reference>
<sequence>METARLGVVAGDLVYAWQRDALDRLRANGAAIVARFAARKDEGPAPLPPPAARLASGIAAAFAPVRWDAPPIVSPERAAHLDAVLIFAQAAVPEFLLRARWGMWEVVLPGDPPAFDLVERGAPVAEVRVERVGASERTVITTAATLVDRTSYRSTLRRVVDLAVSLPADAVRRSRAAVAEQRLAPPAPNAARISARRAALLSIRCALRRGRHAVVRRLVHDRWRLGVLRTDPAAIVSGTAAQISWLDLPRGHFWADPFPFASGGRFEVLCEGYDYGRDRGYLARVPLEGGRVCGPPRDLARLDHHLSYPYVVEDGTSRYVMPEQSQARRVALYEVTSAGLREARVLIEGVAAVDPTLLRRDDRWWLFITDDAVDNNGELLLFHAATLDGPWDAHPLNPIVRDVRCARPAGTPFVIDGVLYRPAQDCSDDYGARVAIARVDVLTPSAYRETVVAHVAPPAHGRGRHGLHTFALRDGLCVVDGKDRVFDPAATLAILRSDVRRLRRTSSQPSHTSAAPQVFQPS</sequence>
<dbReference type="Proteomes" id="UP001317532">
    <property type="component" value="Chromosome"/>
</dbReference>
<dbReference type="SUPFAM" id="SSF75005">
    <property type="entry name" value="Arabinanase/levansucrase/invertase"/>
    <property type="match status" value="1"/>
</dbReference>
<dbReference type="Pfam" id="PF24793">
    <property type="entry name" value="GINT1_N"/>
    <property type="match status" value="1"/>
</dbReference>
<dbReference type="InterPro" id="IPR056442">
    <property type="entry name" value="GINT1_N"/>
</dbReference>
<feature type="compositionally biased region" description="Polar residues" evidence="1">
    <location>
        <begin position="505"/>
        <end position="522"/>
    </location>
</feature>
<dbReference type="KEGG" id="vab:WPS_15640"/>
<keyword evidence="4" id="KW-1185">Reference proteome</keyword>
<proteinExistence type="predicted"/>
<dbReference type="RefSeq" id="WP_317997259.1">
    <property type="nucleotide sequence ID" value="NZ_AP025523.1"/>
</dbReference>
<feature type="region of interest" description="Disordered" evidence="1">
    <location>
        <begin position="503"/>
        <end position="522"/>
    </location>
</feature>
<organism evidence="3 4">
    <name type="scientific">Vulcanimicrobium alpinum</name>
    <dbReference type="NCBI Taxonomy" id="3016050"/>
    <lineage>
        <taxon>Bacteria</taxon>
        <taxon>Bacillati</taxon>
        <taxon>Vulcanimicrobiota</taxon>
        <taxon>Vulcanimicrobiia</taxon>
        <taxon>Vulcanimicrobiales</taxon>
        <taxon>Vulcanimicrobiaceae</taxon>
        <taxon>Vulcanimicrobium</taxon>
    </lineage>
</organism>
<dbReference type="InterPro" id="IPR023296">
    <property type="entry name" value="Glyco_hydro_beta-prop_sf"/>
</dbReference>
<evidence type="ECO:0000259" key="2">
    <source>
        <dbReference type="Pfam" id="PF24793"/>
    </source>
</evidence>
<feature type="domain" description="Glucosamine inositolphosphorylceramide transferase 1 N-terminal" evidence="2">
    <location>
        <begin position="303"/>
        <end position="454"/>
    </location>
</feature>
<name>A0AAN1XVN1_UNVUL</name>
<protein>
    <recommendedName>
        <fullName evidence="2">Glucosamine inositolphosphorylceramide transferase 1 N-terminal domain-containing protein</fullName>
    </recommendedName>
</protein>
<dbReference type="AlphaFoldDB" id="A0AAN1XVN1"/>
<accession>A0AAN1XVN1</accession>
<evidence type="ECO:0000313" key="3">
    <source>
        <dbReference type="EMBL" id="BDE06288.1"/>
    </source>
</evidence>
<gene>
    <name evidence="3" type="ORF">WPS_15640</name>
</gene>